<dbReference type="EMBL" id="QFQJ01000025">
    <property type="protein sequence ID" value="PZQ91351.1"/>
    <property type="molecule type" value="Genomic_DNA"/>
</dbReference>
<dbReference type="PANTHER" id="PTHR42708:SF1">
    <property type="entry name" value="GLIDING MOTILITY PROTEIN MGLA"/>
    <property type="match status" value="1"/>
</dbReference>
<proteinExistence type="predicted"/>
<dbReference type="AlphaFoldDB" id="A0A2W5RLQ9"/>
<accession>A0A2W5RLQ9</accession>
<name>A0A2W5RLQ9_ACIJO</name>
<dbReference type="InterPro" id="IPR052705">
    <property type="entry name" value="Gliding_Motility_GTPase"/>
</dbReference>
<dbReference type="PANTHER" id="PTHR42708">
    <property type="entry name" value="ATP/GTP-BINDING PROTEIN-RELATED"/>
    <property type="match status" value="1"/>
</dbReference>
<comment type="caution">
    <text evidence="1">The sequence shown here is derived from an EMBL/GenBank/DDBJ whole genome shotgun (WGS) entry which is preliminary data.</text>
</comment>
<protein>
    <submittedName>
        <fullName evidence="1">GTP-binding protein</fullName>
    </submittedName>
</protein>
<reference evidence="1 2" key="1">
    <citation type="submission" date="2017-11" db="EMBL/GenBank/DDBJ databases">
        <title>Infants hospitalized years apart are colonized by the same room-sourced microbial strains.</title>
        <authorList>
            <person name="Brooks B."/>
            <person name="Olm M.R."/>
            <person name="Firek B.A."/>
            <person name="Baker R."/>
            <person name="Thomas B.C."/>
            <person name="Morowitz M.J."/>
            <person name="Banfield J.F."/>
        </authorList>
    </citation>
    <scope>NUCLEOTIDE SEQUENCE [LARGE SCALE GENOMIC DNA]</scope>
    <source>
        <strain evidence="1">S2_003_000_R3_20</strain>
    </source>
</reference>
<sequence>MILQRFKIVFAGGMGAGKTEAIRSLSEIPVLQTEAFNTDAQRHTKLETTVGIDYGEITLDENLTIGLYGTLGQSRFDFIWSAITKGAIGAVILIDHHSDNPIQELESYLETFQNFTDNSAIGITHTDLLSESTKSTTIYKDWLLQNDLFSPLFFIDARKKDDVLLLLEALITSIEINSNIAN</sequence>
<dbReference type="Proteomes" id="UP000249282">
    <property type="component" value="Unassembled WGS sequence"/>
</dbReference>
<evidence type="ECO:0000313" key="2">
    <source>
        <dbReference type="Proteomes" id="UP000249282"/>
    </source>
</evidence>
<gene>
    <name evidence="1" type="ORF">DI542_06235</name>
</gene>
<organism evidence="1 2">
    <name type="scientific">Acinetobacter johnsonii</name>
    <dbReference type="NCBI Taxonomy" id="40214"/>
    <lineage>
        <taxon>Bacteria</taxon>
        <taxon>Pseudomonadati</taxon>
        <taxon>Pseudomonadota</taxon>
        <taxon>Gammaproteobacteria</taxon>
        <taxon>Moraxellales</taxon>
        <taxon>Moraxellaceae</taxon>
        <taxon>Acinetobacter</taxon>
    </lineage>
</organism>
<dbReference type="SUPFAM" id="SSF52540">
    <property type="entry name" value="P-loop containing nucleoside triphosphate hydrolases"/>
    <property type="match status" value="1"/>
</dbReference>
<dbReference type="InterPro" id="IPR027417">
    <property type="entry name" value="P-loop_NTPase"/>
</dbReference>
<dbReference type="Gene3D" id="3.40.50.300">
    <property type="entry name" value="P-loop containing nucleotide triphosphate hydrolases"/>
    <property type="match status" value="1"/>
</dbReference>
<evidence type="ECO:0000313" key="1">
    <source>
        <dbReference type="EMBL" id="PZQ91351.1"/>
    </source>
</evidence>